<organism evidence="2 3">
    <name type="scientific">Euplotes crassus</name>
    <dbReference type="NCBI Taxonomy" id="5936"/>
    <lineage>
        <taxon>Eukaryota</taxon>
        <taxon>Sar</taxon>
        <taxon>Alveolata</taxon>
        <taxon>Ciliophora</taxon>
        <taxon>Intramacronucleata</taxon>
        <taxon>Spirotrichea</taxon>
        <taxon>Hypotrichia</taxon>
        <taxon>Euplotida</taxon>
        <taxon>Euplotidae</taxon>
        <taxon>Moneuplotes</taxon>
    </lineage>
</organism>
<dbReference type="AlphaFoldDB" id="A0AAD1XDJ3"/>
<gene>
    <name evidence="2" type="ORF">ECRASSUSDP1_LOCUS13638</name>
</gene>
<name>A0AAD1XDJ3_EUPCR</name>
<dbReference type="Proteomes" id="UP001295684">
    <property type="component" value="Unassembled WGS sequence"/>
</dbReference>
<protein>
    <submittedName>
        <fullName evidence="2">Uncharacterized protein</fullName>
    </submittedName>
</protein>
<dbReference type="EMBL" id="CAMPGE010013587">
    <property type="protein sequence ID" value="CAI2372309.1"/>
    <property type="molecule type" value="Genomic_DNA"/>
</dbReference>
<reference evidence="2" key="1">
    <citation type="submission" date="2023-07" db="EMBL/GenBank/DDBJ databases">
        <authorList>
            <consortium name="AG Swart"/>
            <person name="Singh M."/>
            <person name="Singh A."/>
            <person name="Seah K."/>
            <person name="Emmerich C."/>
        </authorList>
    </citation>
    <scope>NUCLEOTIDE SEQUENCE</scope>
    <source>
        <strain evidence="2">DP1</strain>
    </source>
</reference>
<accession>A0AAD1XDJ3</accession>
<evidence type="ECO:0000313" key="2">
    <source>
        <dbReference type="EMBL" id="CAI2372309.1"/>
    </source>
</evidence>
<evidence type="ECO:0000256" key="1">
    <source>
        <dbReference type="SAM" id="MobiDB-lite"/>
    </source>
</evidence>
<comment type="caution">
    <text evidence="2">The sequence shown here is derived from an EMBL/GenBank/DDBJ whole genome shotgun (WGS) entry which is preliminary data.</text>
</comment>
<keyword evidence="3" id="KW-1185">Reference proteome</keyword>
<feature type="region of interest" description="Disordered" evidence="1">
    <location>
        <begin position="1"/>
        <end position="27"/>
    </location>
</feature>
<evidence type="ECO:0000313" key="3">
    <source>
        <dbReference type="Proteomes" id="UP001295684"/>
    </source>
</evidence>
<sequence length="350" mass="40468">MEKAKKSFLGPHSLADLIQPGRRGKTIETQKPRRNIMKNYAKIKRSNLDISDIVGAQPKKLKSKAINYSLISKDVNLSSQRKRRKQILENKAKNALTNMYALRSDDIPGAQPKKLHGLLKDIKRQNPDQNCIKMSPQHSHRDCKFQAYTNLSRDTAPNREYGDSLSRLEREKSLQKVNLKPNFFQKSNSIDNTRMHNSRNYSLSHLNMKPKTDIVIPDKSSDDPGINRSQAILNRNEKTQENKRYQNYRKKFPMHSLKSKQTDGVYDNKIRVPGTSFLLNRRQKSLARAVELDNKASMEKLPAVDSSRFDRSVSRLDKIVQNERPASINFPNYERFLRGQVNLKLNNKLL</sequence>
<proteinExistence type="predicted"/>